<dbReference type="InterPro" id="IPR036390">
    <property type="entry name" value="WH_DNA-bd_sf"/>
</dbReference>
<protein>
    <submittedName>
        <fullName evidence="2">PadR family transcriptional regulator, regulatory protein PadR</fullName>
    </submittedName>
</protein>
<proteinExistence type="predicted"/>
<dbReference type="InterPro" id="IPR036388">
    <property type="entry name" value="WH-like_DNA-bd_sf"/>
</dbReference>
<dbReference type="InterPro" id="IPR052509">
    <property type="entry name" value="Metal_resp_DNA-bind_regulator"/>
</dbReference>
<dbReference type="PANTHER" id="PTHR33169:SF14">
    <property type="entry name" value="TRANSCRIPTIONAL REGULATOR RV3488"/>
    <property type="match status" value="1"/>
</dbReference>
<keyword evidence="3" id="KW-1185">Reference proteome</keyword>
<dbReference type="InterPro" id="IPR005149">
    <property type="entry name" value="Tscrpt_reg_PadR_N"/>
</dbReference>
<accession>A0A1H2JJJ7</accession>
<feature type="domain" description="Transcription regulator PadR N-terminal" evidence="1">
    <location>
        <begin position="30"/>
        <end position="101"/>
    </location>
</feature>
<dbReference type="SUPFAM" id="SSF46785">
    <property type="entry name" value="Winged helix' DNA-binding domain"/>
    <property type="match status" value="1"/>
</dbReference>
<dbReference type="PANTHER" id="PTHR33169">
    <property type="entry name" value="PADR-FAMILY TRANSCRIPTIONAL REGULATOR"/>
    <property type="match status" value="1"/>
</dbReference>
<name>A0A1H2JJJ7_9ACTN</name>
<gene>
    <name evidence="2" type="ORF">SAMN04488563_2778</name>
</gene>
<dbReference type="EMBL" id="LT629791">
    <property type="protein sequence ID" value="SDU56620.1"/>
    <property type="molecule type" value="Genomic_DNA"/>
</dbReference>
<evidence type="ECO:0000259" key="1">
    <source>
        <dbReference type="Pfam" id="PF03551"/>
    </source>
</evidence>
<dbReference type="AlphaFoldDB" id="A0A1H2JJJ7"/>
<evidence type="ECO:0000313" key="3">
    <source>
        <dbReference type="Proteomes" id="UP000182977"/>
    </source>
</evidence>
<dbReference type="Pfam" id="PF03551">
    <property type="entry name" value="PadR"/>
    <property type="match status" value="1"/>
</dbReference>
<reference evidence="3" key="1">
    <citation type="submission" date="2016-10" db="EMBL/GenBank/DDBJ databases">
        <authorList>
            <person name="Varghese N."/>
            <person name="Submissions S."/>
        </authorList>
    </citation>
    <scope>NUCLEOTIDE SEQUENCE [LARGE SCALE GENOMIC DNA]</scope>
    <source>
        <strain evidence="3">DSM 45079</strain>
    </source>
</reference>
<dbReference type="Gene3D" id="1.10.10.10">
    <property type="entry name" value="Winged helix-like DNA-binding domain superfamily/Winged helix DNA-binding domain"/>
    <property type="match status" value="1"/>
</dbReference>
<evidence type="ECO:0000313" key="2">
    <source>
        <dbReference type="EMBL" id="SDU56620.1"/>
    </source>
</evidence>
<organism evidence="2 3">
    <name type="scientific">Jiangella alkaliphila</name>
    <dbReference type="NCBI Taxonomy" id="419479"/>
    <lineage>
        <taxon>Bacteria</taxon>
        <taxon>Bacillati</taxon>
        <taxon>Actinomycetota</taxon>
        <taxon>Actinomycetes</taxon>
        <taxon>Jiangellales</taxon>
        <taxon>Jiangellaceae</taxon>
        <taxon>Jiangella</taxon>
    </lineage>
</organism>
<sequence length="126" mass="13178">MQGGCYSASLPSVDDGIPSHWLHGFLDLALLSLLAAGRDYGYGLTQRLAAAGLGEVPGGTIYPALLRLERQGLAAATWESSASGPRRKYFELTAAGVTALAGLAEQWRGFSASITGLAESARDPLR</sequence>
<dbReference type="Proteomes" id="UP000182977">
    <property type="component" value="Chromosome I"/>
</dbReference>
<dbReference type="OrthoDB" id="122286at2"/>
<dbReference type="STRING" id="419479.SAMN04488563_2778"/>